<dbReference type="Pfam" id="PF17917">
    <property type="entry name" value="RT_RNaseH"/>
    <property type="match status" value="1"/>
</dbReference>
<name>A0A6J1UID1_9SAUR</name>
<dbReference type="RefSeq" id="XP_026530662.1">
    <property type="nucleotide sequence ID" value="XM_026674877.1"/>
</dbReference>
<keyword evidence="5" id="KW-0540">Nuclease</keyword>
<dbReference type="GO" id="GO:0003964">
    <property type="term" value="F:RNA-directed DNA polymerase activity"/>
    <property type="evidence" value="ECO:0007669"/>
    <property type="project" value="UniProtKB-KW"/>
</dbReference>
<dbReference type="GO" id="GO:0015074">
    <property type="term" value="P:DNA integration"/>
    <property type="evidence" value="ECO:0007669"/>
    <property type="project" value="InterPro"/>
</dbReference>
<dbReference type="GO" id="GO:0003676">
    <property type="term" value="F:nucleic acid binding"/>
    <property type="evidence" value="ECO:0007669"/>
    <property type="project" value="InterPro"/>
</dbReference>
<evidence type="ECO:0000256" key="1">
    <source>
        <dbReference type="ARBA" id="ARBA00010879"/>
    </source>
</evidence>
<dbReference type="InterPro" id="IPR043502">
    <property type="entry name" value="DNA/RNA_pol_sf"/>
</dbReference>
<dbReference type="GeneID" id="113416805"/>
<dbReference type="SUPFAM" id="SSF53098">
    <property type="entry name" value="Ribonuclease H-like"/>
    <property type="match status" value="1"/>
</dbReference>
<evidence type="ECO:0000313" key="14">
    <source>
        <dbReference type="RefSeq" id="XP_026530662.1"/>
    </source>
</evidence>
<evidence type="ECO:0000256" key="10">
    <source>
        <dbReference type="SAM" id="MobiDB-lite"/>
    </source>
</evidence>
<keyword evidence="4" id="KW-0548">Nucleotidyltransferase</keyword>
<dbReference type="InterPro" id="IPR000477">
    <property type="entry name" value="RT_dom"/>
</dbReference>
<dbReference type="InterPro" id="IPR041588">
    <property type="entry name" value="Integrase_H2C2"/>
</dbReference>
<dbReference type="GO" id="GO:0004523">
    <property type="term" value="F:RNA-DNA hybrid ribonuclease activity"/>
    <property type="evidence" value="ECO:0007669"/>
    <property type="project" value="UniProtKB-EC"/>
</dbReference>
<evidence type="ECO:0000259" key="11">
    <source>
        <dbReference type="PROSITE" id="PS50878"/>
    </source>
</evidence>
<dbReference type="InterPro" id="IPR043128">
    <property type="entry name" value="Rev_trsase/Diguanyl_cyclase"/>
</dbReference>
<dbReference type="Gene3D" id="3.10.10.10">
    <property type="entry name" value="HIV Type 1 Reverse Transcriptase, subunit A, domain 1"/>
    <property type="match status" value="1"/>
</dbReference>
<keyword evidence="3" id="KW-0808">Transferase</keyword>
<evidence type="ECO:0000256" key="8">
    <source>
        <dbReference type="ARBA" id="ARBA00022918"/>
    </source>
</evidence>
<dbReference type="PANTHER" id="PTHR37984:SF12">
    <property type="entry name" value="RIBONUCLEASE H"/>
    <property type="match status" value="1"/>
</dbReference>
<feature type="non-terminal residue" evidence="14">
    <location>
        <position position="790"/>
    </location>
</feature>
<dbReference type="InterPro" id="IPR050951">
    <property type="entry name" value="Retrovirus_Pol_polyprotein"/>
</dbReference>
<dbReference type="SUPFAM" id="SSF56672">
    <property type="entry name" value="DNA/RNA polymerases"/>
    <property type="match status" value="1"/>
</dbReference>
<dbReference type="Pfam" id="PF00078">
    <property type="entry name" value="RVT_1"/>
    <property type="match status" value="1"/>
</dbReference>
<protein>
    <recommendedName>
        <fullName evidence="9">Gypsy retrotransposon integrase-like protein 1</fullName>
        <ecNumber evidence="2">3.1.26.4</ecNumber>
    </recommendedName>
</protein>
<dbReference type="Gene3D" id="3.10.20.370">
    <property type="match status" value="1"/>
</dbReference>
<dbReference type="InterPro" id="IPR036397">
    <property type="entry name" value="RNaseH_sf"/>
</dbReference>
<feature type="region of interest" description="Disordered" evidence="10">
    <location>
        <begin position="472"/>
        <end position="492"/>
    </location>
</feature>
<dbReference type="CDD" id="cd01647">
    <property type="entry name" value="RT_LTR"/>
    <property type="match status" value="1"/>
</dbReference>
<dbReference type="InterPro" id="IPR012337">
    <property type="entry name" value="RNaseH-like_sf"/>
</dbReference>
<dbReference type="Gene3D" id="3.30.70.270">
    <property type="match status" value="2"/>
</dbReference>
<comment type="similarity">
    <text evidence="1">Belongs to the beta type-B retroviral polymerase family. HERV class-II K(HML-2) pol subfamily.</text>
</comment>
<feature type="domain" description="Integrase catalytic" evidence="12">
    <location>
        <begin position="632"/>
        <end position="790"/>
    </location>
</feature>
<evidence type="ECO:0000256" key="2">
    <source>
        <dbReference type="ARBA" id="ARBA00012180"/>
    </source>
</evidence>
<evidence type="ECO:0000256" key="4">
    <source>
        <dbReference type="ARBA" id="ARBA00022695"/>
    </source>
</evidence>
<evidence type="ECO:0000256" key="9">
    <source>
        <dbReference type="ARBA" id="ARBA00039658"/>
    </source>
</evidence>
<dbReference type="Pfam" id="PF00665">
    <property type="entry name" value="rve"/>
    <property type="match status" value="1"/>
</dbReference>
<evidence type="ECO:0000259" key="12">
    <source>
        <dbReference type="PROSITE" id="PS50994"/>
    </source>
</evidence>
<dbReference type="PROSITE" id="PS50878">
    <property type="entry name" value="RT_POL"/>
    <property type="match status" value="1"/>
</dbReference>
<keyword evidence="6" id="KW-0255">Endonuclease</keyword>
<dbReference type="InterPro" id="IPR001584">
    <property type="entry name" value="Integrase_cat-core"/>
</dbReference>
<evidence type="ECO:0000256" key="3">
    <source>
        <dbReference type="ARBA" id="ARBA00022679"/>
    </source>
</evidence>
<dbReference type="KEGG" id="nss:113416805"/>
<dbReference type="FunFam" id="3.30.70.270:FF:000026">
    <property type="entry name" value="Transposon Ty3-G Gag-Pol polyprotein"/>
    <property type="match status" value="1"/>
</dbReference>
<dbReference type="Gene3D" id="1.10.340.70">
    <property type="match status" value="1"/>
</dbReference>
<feature type="non-terminal residue" evidence="14">
    <location>
        <position position="1"/>
    </location>
</feature>
<keyword evidence="7" id="KW-0378">Hydrolase</keyword>
<dbReference type="EC" id="3.1.26.4" evidence="2"/>
<keyword evidence="8" id="KW-0695">RNA-directed DNA polymerase</keyword>
<keyword evidence="13" id="KW-1185">Reference proteome</keyword>
<dbReference type="Proteomes" id="UP000504612">
    <property type="component" value="Unplaced"/>
</dbReference>
<dbReference type="PROSITE" id="PS50994">
    <property type="entry name" value="INTEGRASE"/>
    <property type="match status" value="1"/>
</dbReference>
<dbReference type="CDD" id="cd09274">
    <property type="entry name" value="RNase_HI_RT_Ty3"/>
    <property type="match status" value="1"/>
</dbReference>
<proteinExistence type="inferred from homology"/>
<evidence type="ECO:0000256" key="6">
    <source>
        <dbReference type="ARBA" id="ARBA00022759"/>
    </source>
</evidence>
<dbReference type="FunFam" id="3.10.20.370:FF:000001">
    <property type="entry name" value="Retrovirus-related Pol polyprotein from transposon 17.6-like protein"/>
    <property type="match status" value="1"/>
</dbReference>
<dbReference type="Gene3D" id="3.30.420.10">
    <property type="entry name" value="Ribonuclease H-like superfamily/Ribonuclease H"/>
    <property type="match status" value="1"/>
</dbReference>
<dbReference type="InterPro" id="IPR041373">
    <property type="entry name" value="RT_RNaseH"/>
</dbReference>
<dbReference type="Pfam" id="PF17921">
    <property type="entry name" value="Integrase_H2C2"/>
    <property type="match status" value="1"/>
</dbReference>
<gene>
    <name evidence="14" type="primary">LOC113416805</name>
</gene>
<dbReference type="FunFam" id="3.30.420.10:FF:000063">
    <property type="entry name" value="Retrovirus-related Pol polyprotein from transposon 297-like Protein"/>
    <property type="match status" value="1"/>
</dbReference>
<feature type="domain" description="Reverse transcriptase" evidence="11">
    <location>
        <begin position="1"/>
        <end position="262"/>
    </location>
</feature>
<dbReference type="PANTHER" id="PTHR37984">
    <property type="entry name" value="PROTEIN CBG26694"/>
    <property type="match status" value="1"/>
</dbReference>
<sequence length="790" mass="88629">LLGLQWFAPLGIEVTGINHTTEADWEQQLARDFQEVFDGTLGKYKGPPISFSLDPNVAPIRLKPRRVPFALRKKIDEQIDKLVKQGVLQPIDHARWETPIVTPVKPDGSVRICGDYKATLNCALQQSAYPVPVVQHLLHSLGGGKVFAKLDLAQAYQQLPVDEETAEAQTIVTHRGAFRCNRLQFGVSVAPGIFQSLMERLLRGIKGVVPYFDDVLVSAANQEELEGRLREVLEKFKGAGLKVKKEKCQLCTEQVEFLGYLLDRHGIHPTGSKIKAIKEAPTPKNKTELQAFLGLLNFYNVFLPQKATAAEPLHRLLDRTAKWTWGKREDTAFKNTKDLLTSDAVLIQYNETLPIAVTCDASPFGVGAVLSHTLPDGKEAPIAFFSRTLSKPERNYSQLDKEALAIVAAVKKFHEYLYGRRFTLITDHKPLLGILAGNKATPNILSPRMTRWSEFLAAYDYRLTHRPGKTISHADALSRSPLPDLDDDPAPTTTTLSIETLPDLPITASDIARETNKDKRLARVLHWVEKGWPEKDNDEAFRTFRNRQTELSLQKGCLLWGDRVVIPEKLQGKVLKLLHEGHPGIVRTKALARSYAWWPGMDKEIEAWVAKCSRCQETRPNPPAAPILEWETPRGPWSRLHIDFAGPTKGNTFLITVDAYSNWLEVSNMKTTTTDAVTKVLNKLFATHGLPDVIVSDNGPQFTSLEFEKFLAERGIRHALTATAHPAANGRAERMVQFTKRTLQKIEHGDIQEKINKMLLIQHITPNTTTNKSPAELLMGRKLRSPLDRL</sequence>
<dbReference type="FunFam" id="1.10.340.70:FF:000003">
    <property type="entry name" value="Protein CBG25708"/>
    <property type="match status" value="1"/>
</dbReference>
<evidence type="ECO:0000256" key="7">
    <source>
        <dbReference type="ARBA" id="ARBA00022801"/>
    </source>
</evidence>
<reference evidence="14" key="1">
    <citation type="submission" date="2025-08" db="UniProtKB">
        <authorList>
            <consortium name="RefSeq"/>
        </authorList>
    </citation>
    <scope>IDENTIFICATION</scope>
</reference>
<evidence type="ECO:0000256" key="5">
    <source>
        <dbReference type="ARBA" id="ARBA00022722"/>
    </source>
</evidence>
<dbReference type="AlphaFoldDB" id="A0A6J1UID1"/>
<accession>A0A6J1UID1</accession>
<evidence type="ECO:0000313" key="13">
    <source>
        <dbReference type="Proteomes" id="UP000504612"/>
    </source>
</evidence>
<organism evidence="13 14">
    <name type="scientific">Notechis scutatus</name>
    <name type="common">mainland tiger snake</name>
    <dbReference type="NCBI Taxonomy" id="8663"/>
    <lineage>
        <taxon>Eukaryota</taxon>
        <taxon>Metazoa</taxon>
        <taxon>Chordata</taxon>
        <taxon>Craniata</taxon>
        <taxon>Vertebrata</taxon>
        <taxon>Euteleostomi</taxon>
        <taxon>Lepidosauria</taxon>
        <taxon>Squamata</taxon>
        <taxon>Bifurcata</taxon>
        <taxon>Unidentata</taxon>
        <taxon>Episquamata</taxon>
        <taxon>Toxicofera</taxon>
        <taxon>Serpentes</taxon>
        <taxon>Colubroidea</taxon>
        <taxon>Elapidae</taxon>
        <taxon>Hydrophiinae</taxon>
        <taxon>Notechis</taxon>
    </lineage>
</organism>